<dbReference type="Proteomes" id="UP000069241">
    <property type="component" value="Chromosome"/>
</dbReference>
<dbReference type="EMBL" id="CP014229">
    <property type="protein sequence ID" value="AMD88699.1"/>
    <property type="molecule type" value="Genomic_DNA"/>
</dbReference>
<name>A0A120KMS9_9BACT</name>
<proteinExistence type="predicted"/>
<evidence type="ECO:0000256" key="1">
    <source>
        <dbReference type="SAM" id="MobiDB-lite"/>
    </source>
</evidence>
<feature type="region of interest" description="Disordered" evidence="1">
    <location>
        <begin position="111"/>
        <end position="139"/>
    </location>
</feature>
<dbReference type="RefSeq" id="WP_062251215.1">
    <property type="nucleotide sequence ID" value="NZ_CP014229.1"/>
</dbReference>
<evidence type="ECO:0000313" key="3">
    <source>
        <dbReference type="Proteomes" id="UP000069241"/>
    </source>
</evidence>
<gene>
    <name evidence="2" type="ORF">AXF13_00390</name>
</gene>
<evidence type="ECO:0000313" key="2">
    <source>
        <dbReference type="EMBL" id="AMD88699.1"/>
    </source>
</evidence>
<keyword evidence="3" id="KW-1185">Reference proteome</keyword>
<accession>A0A120KMS9</accession>
<protein>
    <submittedName>
        <fullName evidence="2">Uncharacterized protein</fullName>
    </submittedName>
</protein>
<sequence length="139" mass="15558">MDKNRSEVFGQFSYDESLTYEELLDVESTLIADLEALLLRAGATHLDFTPLGDALMCQCAFEAHKLYVYRKIAQEAAALLPRGVTGRLLCLDKSLAALHVYWIQAGQWQEEERPVPEDPPQGLKIWRVPPAPAATEGEE</sequence>
<reference evidence="3" key="1">
    <citation type="submission" date="2016-02" db="EMBL/GenBank/DDBJ databases">
        <authorList>
            <person name="Holder M.E."/>
            <person name="Ajami N.J."/>
            <person name="Petrosino J.F."/>
        </authorList>
    </citation>
    <scope>NUCLEOTIDE SEQUENCE [LARGE SCALE GENOMIC DNA]</scope>
    <source>
        <strain evidence="3">CCUG 45958</strain>
    </source>
</reference>
<dbReference type="KEGG" id="dfi:AXF13_00390"/>
<dbReference type="AlphaFoldDB" id="A0A120KMS9"/>
<organism evidence="2 3">
    <name type="scientific">Desulfovibrio fairfieldensis</name>
    <dbReference type="NCBI Taxonomy" id="44742"/>
    <lineage>
        <taxon>Bacteria</taxon>
        <taxon>Pseudomonadati</taxon>
        <taxon>Thermodesulfobacteriota</taxon>
        <taxon>Desulfovibrionia</taxon>
        <taxon>Desulfovibrionales</taxon>
        <taxon>Desulfovibrionaceae</taxon>
        <taxon>Desulfovibrio</taxon>
    </lineage>
</organism>